<dbReference type="EMBL" id="SWKU01000011">
    <property type="protein sequence ID" value="KAF3002576.1"/>
    <property type="molecule type" value="Genomic_DNA"/>
</dbReference>
<comment type="caution">
    <text evidence="4">The sequence shown here is derived from an EMBL/GenBank/DDBJ whole genome shotgun (WGS) entry which is preliminary data.</text>
</comment>
<feature type="compositionally biased region" description="Gly residues" evidence="2">
    <location>
        <begin position="275"/>
        <end position="285"/>
    </location>
</feature>
<dbReference type="InterPro" id="IPR001878">
    <property type="entry name" value="Znf_CCHC"/>
</dbReference>
<dbReference type="Pfam" id="PF00098">
    <property type="entry name" value="zf-CCHC"/>
    <property type="match status" value="6"/>
</dbReference>
<feature type="region of interest" description="Disordered" evidence="2">
    <location>
        <begin position="265"/>
        <end position="336"/>
    </location>
</feature>
<keyword evidence="1" id="KW-0863">Zinc-finger</keyword>
<feature type="compositionally biased region" description="Basic and acidic residues" evidence="2">
    <location>
        <begin position="53"/>
        <end position="69"/>
    </location>
</feature>
<dbReference type="PANTHER" id="PTHR23002">
    <property type="entry name" value="ZINC FINGER CCHC DOMAIN CONTAINING PROTEIN"/>
    <property type="match status" value="1"/>
</dbReference>
<accession>A0A9P4WC44</accession>
<dbReference type="SMART" id="SM00343">
    <property type="entry name" value="ZnF_C2HC"/>
    <property type="match status" value="7"/>
</dbReference>
<dbReference type="OrthoDB" id="8026949at2759"/>
<gene>
    <name evidence="4" type="ORF">E8E13_008099</name>
</gene>
<feature type="domain" description="CCHC-type" evidence="3">
    <location>
        <begin position="108"/>
        <end position="123"/>
    </location>
</feature>
<dbReference type="SUPFAM" id="SSF57756">
    <property type="entry name" value="Retrovirus zinc finger-like domains"/>
    <property type="match status" value="4"/>
</dbReference>
<dbReference type="InterPro" id="IPR025836">
    <property type="entry name" value="Zn_knuckle_CX2CX4HX4C"/>
</dbReference>
<dbReference type="InterPro" id="IPR036875">
    <property type="entry name" value="Znf_CCHC_sf"/>
</dbReference>
<sequence length="336" mass="34728">MGRAQVHNLPPGMPSNPYHTMKERLPLKTLCETCNRTINTRDWPIHKNSKGHRANEQHQKDKENGKVTKDSSTAFGFDTSGDGGFEIAPTGSFSNDSYGKQAGGSGACFGCGEVGHNKRDCPSSAGGYGGGGSGDRACFGCGEIGHTKRDCPKGGGSACYGCGEPGHTKRDCPNAASGGGQACFNCGMEGHRKMDCPEPLKPRAGGGGGRACFNCLQTGHNASDCPEPKVDRCRNCDAEGHVSRDCPKPKDWSRVKCKNCSKFGHGEKRCPEPAGGSGGESGGGWETSADSGAATGGWGEPDPSSSGAPSGGWGEEDAGAGTSSNWADQTSAEAQW</sequence>
<organism evidence="4 5">
    <name type="scientific">Curvularia kusanoi</name>
    <name type="common">Cochliobolus kusanoi</name>
    <dbReference type="NCBI Taxonomy" id="90978"/>
    <lineage>
        <taxon>Eukaryota</taxon>
        <taxon>Fungi</taxon>
        <taxon>Dikarya</taxon>
        <taxon>Ascomycota</taxon>
        <taxon>Pezizomycotina</taxon>
        <taxon>Dothideomycetes</taxon>
        <taxon>Pleosporomycetidae</taxon>
        <taxon>Pleosporales</taxon>
        <taxon>Pleosporineae</taxon>
        <taxon>Pleosporaceae</taxon>
        <taxon>Curvularia</taxon>
    </lineage>
</organism>
<dbReference type="InterPro" id="IPR051714">
    <property type="entry name" value="Znf_CCHC_NABP"/>
</dbReference>
<keyword evidence="5" id="KW-1185">Reference proteome</keyword>
<feature type="domain" description="CCHC-type" evidence="3">
    <location>
        <begin position="159"/>
        <end position="174"/>
    </location>
</feature>
<dbReference type="PROSITE" id="PS50158">
    <property type="entry name" value="ZF_CCHC"/>
    <property type="match status" value="7"/>
</dbReference>
<evidence type="ECO:0000256" key="1">
    <source>
        <dbReference type="PROSITE-ProRule" id="PRU00047"/>
    </source>
</evidence>
<feature type="compositionally biased region" description="Polar residues" evidence="2">
    <location>
        <begin position="321"/>
        <end position="336"/>
    </location>
</feature>
<feature type="region of interest" description="Disordered" evidence="2">
    <location>
        <begin position="1"/>
        <end position="20"/>
    </location>
</feature>
<feature type="domain" description="CCHC-type" evidence="3">
    <location>
        <begin position="232"/>
        <end position="248"/>
    </location>
</feature>
<proteinExistence type="predicted"/>
<protein>
    <recommendedName>
        <fullName evidence="3">CCHC-type domain-containing protein</fullName>
    </recommendedName>
</protein>
<evidence type="ECO:0000259" key="3">
    <source>
        <dbReference type="PROSITE" id="PS50158"/>
    </source>
</evidence>
<dbReference type="GO" id="GO:0003676">
    <property type="term" value="F:nucleic acid binding"/>
    <property type="evidence" value="ECO:0007669"/>
    <property type="project" value="InterPro"/>
</dbReference>
<reference evidence="4" key="1">
    <citation type="submission" date="2019-04" db="EMBL/GenBank/DDBJ databases">
        <title>Sequencing of skin fungus with MAO and IRED activity.</title>
        <authorList>
            <person name="Marsaioli A.J."/>
            <person name="Bonatto J.M.C."/>
            <person name="Reis Junior O."/>
        </authorList>
    </citation>
    <scope>NUCLEOTIDE SEQUENCE</scope>
    <source>
        <strain evidence="4">30M1</strain>
    </source>
</reference>
<dbReference type="GO" id="GO:0008270">
    <property type="term" value="F:zinc ion binding"/>
    <property type="evidence" value="ECO:0007669"/>
    <property type="project" value="UniProtKB-KW"/>
</dbReference>
<name>A0A9P4WC44_CURKU</name>
<evidence type="ECO:0000313" key="5">
    <source>
        <dbReference type="Proteomes" id="UP000801428"/>
    </source>
</evidence>
<feature type="domain" description="CCHC-type" evidence="3">
    <location>
        <begin position="138"/>
        <end position="153"/>
    </location>
</feature>
<keyword evidence="1" id="KW-0862">Zinc</keyword>
<dbReference type="Pfam" id="PF14392">
    <property type="entry name" value="zf-CCHC_4"/>
    <property type="match status" value="1"/>
</dbReference>
<keyword evidence="1" id="KW-0479">Metal-binding</keyword>
<dbReference type="Gene3D" id="4.10.60.10">
    <property type="entry name" value="Zinc finger, CCHC-type"/>
    <property type="match status" value="6"/>
</dbReference>
<feature type="region of interest" description="Disordered" evidence="2">
    <location>
        <begin position="42"/>
        <end position="72"/>
    </location>
</feature>
<feature type="domain" description="CCHC-type" evidence="3">
    <location>
        <begin position="256"/>
        <end position="272"/>
    </location>
</feature>
<dbReference type="Proteomes" id="UP000801428">
    <property type="component" value="Unassembled WGS sequence"/>
</dbReference>
<feature type="domain" description="CCHC-type" evidence="3">
    <location>
        <begin position="212"/>
        <end position="227"/>
    </location>
</feature>
<dbReference type="AlphaFoldDB" id="A0A9P4WC44"/>
<evidence type="ECO:0000256" key="2">
    <source>
        <dbReference type="SAM" id="MobiDB-lite"/>
    </source>
</evidence>
<evidence type="ECO:0000313" key="4">
    <source>
        <dbReference type="EMBL" id="KAF3002576.1"/>
    </source>
</evidence>
<feature type="domain" description="CCHC-type" evidence="3">
    <location>
        <begin position="183"/>
        <end position="198"/>
    </location>
</feature>